<dbReference type="FunFam" id="3.40.50.800:FF:000001">
    <property type="entry name" value="Threonine--tRNA ligase"/>
    <property type="match status" value="1"/>
</dbReference>
<dbReference type="InterPro" id="IPR002314">
    <property type="entry name" value="aa-tRNA-synt_IIb"/>
</dbReference>
<dbReference type="SUPFAM" id="SSF52954">
    <property type="entry name" value="Class II aaRS ABD-related"/>
    <property type="match status" value="1"/>
</dbReference>
<evidence type="ECO:0000256" key="7">
    <source>
        <dbReference type="ARBA" id="ARBA00022833"/>
    </source>
</evidence>
<keyword evidence="4 13" id="KW-0436">Ligase</keyword>
<dbReference type="Gene3D" id="3.30.980.10">
    <property type="entry name" value="Threonyl-trna Synthetase, Chain A, domain 2"/>
    <property type="match status" value="1"/>
</dbReference>
<dbReference type="CDD" id="cd00771">
    <property type="entry name" value="ThrRS_core"/>
    <property type="match status" value="1"/>
</dbReference>
<dbReference type="InterPro" id="IPR012676">
    <property type="entry name" value="TGS-like"/>
</dbReference>
<gene>
    <name evidence="13" type="primary">thrS</name>
    <name evidence="16" type="ordered locus">Toce_1405</name>
</gene>
<evidence type="ECO:0000256" key="13">
    <source>
        <dbReference type="HAMAP-Rule" id="MF_00184"/>
    </source>
</evidence>
<dbReference type="Pfam" id="PF03129">
    <property type="entry name" value="HGTP_anticodon"/>
    <property type="match status" value="1"/>
</dbReference>
<evidence type="ECO:0000256" key="5">
    <source>
        <dbReference type="ARBA" id="ARBA00022723"/>
    </source>
</evidence>
<dbReference type="Proteomes" id="UP000000272">
    <property type="component" value="Chromosome"/>
</dbReference>
<dbReference type="EC" id="6.1.1.3" evidence="13"/>
<dbReference type="GO" id="GO:0005524">
    <property type="term" value="F:ATP binding"/>
    <property type="evidence" value="ECO:0007669"/>
    <property type="project" value="UniProtKB-UniRule"/>
</dbReference>
<sequence>MQETVKVVLKGNEERVYPKGVTVMDIAQDLGPRLAKEALVAKVNGVIVDLNHRIEEDSSVEILTFEDEEGKDAFRHSTSHVMAQAVKRLFPNVKLAIGPSIEEGFYYDFDRDESFTPEDLERIEKEMEKIVAEDQPFIRMEVSREEAVKILKEMGEPYKVELVENLPDDAKISFYKNGEFIDLCAGPHIPSTGRIKAFKLTSLAGAYWKGDSRNKMLQRIYGTSFPKKSMLDEYLKKLEEAKKRDHRKLGKELGLFSMHEEGPGFPFFHPKGMVLWNTLIDFWRKEHQKRGYQEIKTPIILNEELWKRSGHWDHYKTNMYFTQIDGEGYAIKPMNCPGGILVYKSDVHSYRELPLKLAELGLVHRHELSGVLHGLMRVRSFTQDDAHIYMMPSQIEQEILEVINLADHIYRIFGFDYHVELSTRPENSMGPDELWERATAALKNALDKKGLPYRINEGDGAFYGPKIDFHLKDSIGRTWQCGTIQLDFMMPERFDLTYIGPDGEKHRPVMIHRTIFGSLERFIGILIEHYAGAFPVWLAPIQVKVLPISEKFMDYARKVTAELENSDIRVELDERNEKIGYKIREAQLQKIPYMLIVGEKEAAEGTVSVRVREKGDVGMKSLKDFIEEVTTRIKNKE</sequence>
<dbReference type="GO" id="GO:0005737">
    <property type="term" value="C:cytoplasm"/>
    <property type="evidence" value="ECO:0007669"/>
    <property type="project" value="UniProtKB-SubCell"/>
</dbReference>
<evidence type="ECO:0000256" key="3">
    <source>
        <dbReference type="ARBA" id="ARBA00022555"/>
    </source>
</evidence>
<dbReference type="SMART" id="SM00863">
    <property type="entry name" value="tRNA_SAD"/>
    <property type="match status" value="1"/>
</dbReference>
<reference evidence="16 17" key="1">
    <citation type="journal article" date="2010" name="Stand. Genomic Sci.">
        <title>Complete genome sequence of Thermosediminibacter oceani type strain (JW/IW-1228P).</title>
        <authorList>
            <person name="Pitluck S."/>
            <person name="Yasawong M."/>
            <person name="Munk C."/>
            <person name="Nolan M."/>
            <person name="Lapidus A."/>
            <person name="Lucas S."/>
            <person name="Glavina Del Rio T."/>
            <person name="Tice H."/>
            <person name="Cheng J.F."/>
            <person name="Bruce D."/>
            <person name="Detter C."/>
            <person name="Tapia R."/>
            <person name="Han C."/>
            <person name="Goodwin L."/>
            <person name="Liolios K."/>
            <person name="Ivanova N."/>
            <person name="Mavromatis K."/>
            <person name="Mikhailova N."/>
            <person name="Pati A."/>
            <person name="Chen A."/>
            <person name="Palaniappan K."/>
            <person name="Land M."/>
            <person name="Hauser L."/>
            <person name="Chang Y.J."/>
            <person name="Jeffries C.D."/>
            <person name="Rohde M."/>
            <person name="Spring S."/>
            <person name="Sikorski J."/>
            <person name="Goker M."/>
            <person name="Woyke T."/>
            <person name="Bristow J."/>
            <person name="Eisen J.A."/>
            <person name="Markowitz V."/>
            <person name="Hugenholtz P."/>
            <person name="Kyrpides N.C."/>
            <person name="Klenk H.P."/>
        </authorList>
    </citation>
    <scope>NUCLEOTIDE SEQUENCE [LARGE SCALE GENOMIC DNA]</scope>
    <source>
        <strain evidence="17">ATCC BAA-1034 / DSM 16646 / JW/IW-1228P</strain>
    </source>
</reference>
<feature type="binding site" evidence="13">
    <location>
        <position position="387"/>
    </location>
    <ligand>
        <name>Zn(2+)</name>
        <dbReference type="ChEBI" id="CHEBI:29105"/>
        <note>catalytic</note>
    </ligand>
</feature>
<dbReference type="Gene3D" id="3.40.50.800">
    <property type="entry name" value="Anticodon-binding domain"/>
    <property type="match status" value="1"/>
</dbReference>
<dbReference type="HOGENOM" id="CLU_008554_0_1_9"/>
<dbReference type="SUPFAM" id="SSF81271">
    <property type="entry name" value="TGS-like"/>
    <property type="match status" value="1"/>
</dbReference>
<evidence type="ECO:0000256" key="2">
    <source>
        <dbReference type="ARBA" id="ARBA00022490"/>
    </source>
</evidence>
<keyword evidence="6 13" id="KW-0547">Nucleotide-binding</keyword>
<dbReference type="PANTHER" id="PTHR11451">
    <property type="entry name" value="THREONINE-TRNA LIGASE"/>
    <property type="match status" value="1"/>
</dbReference>
<dbReference type="CDD" id="cd00860">
    <property type="entry name" value="ThrRS_anticodon"/>
    <property type="match status" value="1"/>
</dbReference>
<dbReference type="InterPro" id="IPR004095">
    <property type="entry name" value="TGS"/>
</dbReference>
<dbReference type="InterPro" id="IPR018163">
    <property type="entry name" value="Thr/Ala-tRNA-synth_IIc_edit"/>
</dbReference>
<dbReference type="PROSITE" id="PS50862">
    <property type="entry name" value="AA_TRNA_LIGASE_II"/>
    <property type="match status" value="1"/>
</dbReference>
<keyword evidence="8 13" id="KW-0067">ATP-binding</keyword>
<evidence type="ECO:0000256" key="6">
    <source>
        <dbReference type="ARBA" id="ARBA00022741"/>
    </source>
</evidence>
<dbReference type="RefSeq" id="WP_013276192.1">
    <property type="nucleotide sequence ID" value="NC_014377.1"/>
</dbReference>
<evidence type="ECO:0000256" key="1">
    <source>
        <dbReference type="ARBA" id="ARBA00008226"/>
    </source>
</evidence>
<dbReference type="NCBIfam" id="TIGR00418">
    <property type="entry name" value="thrS"/>
    <property type="match status" value="1"/>
</dbReference>
<dbReference type="InterPro" id="IPR006195">
    <property type="entry name" value="aa-tRNA-synth_II"/>
</dbReference>
<evidence type="ECO:0000256" key="12">
    <source>
        <dbReference type="ARBA" id="ARBA00049515"/>
    </source>
</evidence>
<dbReference type="InterPro" id="IPR036621">
    <property type="entry name" value="Anticodon-bd_dom_sf"/>
</dbReference>
<dbReference type="eggNOG" id="COG0441">
    <property type="taxonomic scope" value="Bacteria"/>
</dbReference>
<evidence type="ECO:0000256" key="4">
    <source>
        <dbReference type="ARBA" id="ARBA00022598"/>
    </source>
</evidence>
<dbReference type="GO" id="GO:0140096">
    <property type="term" value="F:catalytic activity, acting on a protein"/>
    <property type="evidence" value="ECO:0007669"/>
    <property type="project" value="UniProtKB-ARBA"/>
</dbReference>
<dbReference type="AlphaFoldDB" id="D9RXT6"/>
<dbReference type="Gene3D" id="3.10.20.30">
    <property type="match status" value="1"/>
</dbReference>
<dbReference type="GO" id="GO:0004829">
    <property type="term" value="F:threonine-tRNA ligase activity"/>
    <property type="evidence" value="ECO:0007669"/>
    <property type="project" value="UniProtKB-UniRule"/>
</dbReference>
<dbReference type="Gene3D" id="3.30.930.10">
    <property type="entry name" value="Bira Bifunctional Protein, Domain 2"/>
    <property type="match status" value="1"/>
</dbReference>
<dbReference type="InterPro" id="IPR047246">
    <property type="entry name" value="ThrRS_anticodon"/>
</dbReference>
<evidence type="ECO:0000259" key="14">
    <source>
        <dbReference type="PROSITE" id="PS50862"/>
    </source>
</evidence>
<dbReference type="GO" id="GO:0046872">
    <property type="term" value="F:metal ion binding"/>
    <property type="evidence" value="ECO:0007669"/>
    <property type="project" value="UniProtKB-KW"/>
</dbReference>
<dbReference type="PANTHER" id="PTHR11451:SF44">
    <property type="entry name" value="THREONINE--TRNA LIGASE, CHLOROPLASTIC_MITOCHONDRIAL 2"/>
    <property type="match status" value="1"/>
</dbReference>
<keyword evidence="16" id="KW-0378">Hydrolase</keyword>
<protein>
    <recommendedName>
        <fullName evidence="13">Threonine--tRNA ligase</fullName>
        <ecNumber evidence="13">6.1.1.3</ecNumber>
    </recommendedName>
    <alternativeName>
        <fullName evidence="13">Threonyl-tRNA synthetase</fullName>
        <shortName evidence="13">ThrRS</shortName>
    </alternativeName>
</protein>
<keyword evidence="3 13" id="KW-0820">tRNA-binding</keyword>
<dbReference type="InterPro" id="IPR012675">
    <property type="entry name" value="Beta-grasp_dom_sf"/>
</dbReference>
<dbReference type="CDD" id="cd01667">
    <property type="entry name" value="TGS_ThrRS"/>
    <property type="match status" value="1"/>
</dbReference>
<feature type="domain" description="Aminoacyl-transfer RNA synthetases class-II family profile" evidence="14">
    <location>
        <begin position="269"/>
        <end position="535"/>
    </location>
</feature>
<evidence type="ECO:0000313" key="16">
    <source>
        <dbReference type="EMBL" id="ADL08160.1"/>
    </source>
</evidence>
<feature type="binding site" evidence="13">
    <location>
        <position position="512"/>
    </location>
    <ligand>
        <name>Zn(2+)</name>
        <dbReference type="ChEBI" id="CHEBI:29105"/>
        <note>catalytic</note>
    </ligand>
</feature>
<dbReference type="PRINTS" id="PR01047">
    <property type="entry name" value="TRNASYNTHTHR"/>
</dbReference>
<evidence type="ECO:0000256" key="9">
    <source>
        <dbReference type="ARBA" id="ARBA00022884"/>
    </source>
</evidence>
<dbReference type="KEGG" id="toc:Toce_1405"/>
<evidence type="ECO:0000256" key="10">
    <source>
        <dbReference type="ARBA" id="ARBA00022917"/>
    </source>
</evidence>
<comment type="subcellular location">
    <subcellularLocation>
        <location evidence="13">Cytoplasm</location>
    </subcellularLocation>
</comment>
<keyword evidence="11 13" id="KW-0030">Aminoacyl-tRNA synthetase</keyword>
<dbReference type="Pfam" id="PF07973">
    <property type="entry name" value="tRNA_SAD"/>
    <property type="match status" value="1"/>
</dbReference>
<keyword evidence="2 13" id="KW-0963">Cytoplasm</keyword>
<dbReference type="InterPro" id="IPR012947">
    <property type="entry name" value="tRNA_SAD"/>
</dbReference>
<dbReference type="EMBL" id="CP002131">
    <property type="protein sequence ID" value="ADL08160.1"/>
    <property type="molecule type" value="Genomic_DNA"/>
</dbReference>
<keyword evidence="17" id="KW-1185">Reference proteome</keyword>
<dbReference type="InterPro" id="IPR045864">
    <property type="entry name" value="aa-tRNA-synth_II/BPL/LPL"/>
</dbReference>
<name>D9RXT6_THEOJ</name>
<dbReference type="InterPro" id="IPR004154">
    <property type="entry name" value="Anticodon-bd"/>
</dbReference>
<dbReference type="Gene3D" id="3.30.54.20">
    <property type="match status" value="1"/>
</dbReference>
<comment type="cofactor">
    <cofactor evidence="13">
        <name>Zn(2+)</name>
        <dbReference type="ChEBI" id="CHEBI:29105"/>
    </cofactor>
    <text evidence="13">Binds 1 zinc ion per subunit.</text>
</comment>
<proteinExistence type="inferred from homology"/>
<dbReference type="SUPFAM" id="SSF55681">
    <property type="entry name" value="Class II aaRS and biotin synthetases"/>
    <property type="match status" value="1"/>
</dbReference>
<dbReference type="PROSITE" id="PS51880">
    <property type="entry name" value="TGS"/>
    <property type="match status" value="1"/>
</dbReference>
<organism evidence="16 17">
    <name type="scientific">Thermosediminibacter oceani (strain ATCC BAA-1034 / DSM 16646 / JW/IW-1228P)</name>
    <dbReference type="NCBI Taxonomy" id="555079"/>
    <lineage>
        <taxon>Bacteria</taxon>
        <taxon>Bacillati</taxon>
        <taxon>Bacillota</taxon>
        <taxon>Clostridia</taxon>
        <taxon>Thermosediminibacterales</taxon>
        <taxon>Thermosediminibacteraceae</taxon>
        <taxon>Thermosediminibacter</taxon>
    </lineage>
</organism>
<keyword evidence="9 13" id="KW-0694">RNA-binding</keyword>
<dbReference type="SUPFAM" id="SSF55186">
    <property type="entry name" value="ThrRS/AlaRS common domain"/>
    <property type="match status" value="1"/>
</dbReference>
<dbReference type="HAMAP" id="MF_00184">
    <property type="entry name" value="Thr_tRNA_synth"/>
    <property type="match status" value="1"/>
</dbReference>
<comment type="catalytic activity">
    <reaction evidence="12 13">
        <text>tRNA(Thr) + L-threonine + ATP = L-threonyl-tRNA(Thr) + AMP + diphosphate + H(+)</text>
        <dbReference type="Rhea" id="RHEA:24624"/>
        <dbReference type="Rhea" id="RHEA-COMP:9670"/>
        <dbReference type="Rhea" id="RHEA-COMP:9704"/>
        <dbReference type="ChEBI" id="CHEBI:15378"/>
        <dbReference type="ChEBI" id="CHEBI:30616"/>
        <dbReference type="ChEBI" id="CHEBI:33019"/>
        <dbReference type="ChEBI" id="CHEBI:57926"/>
        <dbReference type="ChEBI" id="CHEBI:78442"/>
        <dbReference type="ChEBI" id="CHEBI:78534"/>
        <dbReference type="ChEBI" id="CHEBI:456215"/>
        <dbReference type="EC" id="6.1.1.3"/>
    </reaction>
</comment>
<dbReference type="GO" id="GO:0016740">
    <property type="term" value="F:transferase activity"/>
    <property type="evidence" value="ECO:0007669"/>
    <property type="project" value="UniProtKB-ARBA"/>
</dbReference>
<evidence type="ECO:0000256" key="8">
    <source>
        <dbReference type="ARBA" id="ARBA00022840"/>
    </source>
</evidence>
<dbReference type="GO" id="GO:0006435">
    <property type="term" value="P:threonyl-tRNA aminoacylation"/>
    <property type="evidence" value="ECO:0007669"/>
    <property type="project" value="UniProtKB-UniRule"/>
</dbReference>
<feature type="domain" description="TGS" evidence="15">
    <location>
        <begin position="1"/>
        <end position="64"/>
    </location>
</feature>
<dbReference type="GO" id="GO:0016787">
    <property type="term" value="F:hydrolase activity"/>
    <property type="evidence" value="ECO:0007669"/>
    <property type="project" value="UniProtKB-KW"/>
</dbReference>
<dbReference type="InterPro" id="IPR002320">
    <property type="entry name" value="Thr-tRNA-ligase_IIa"/>
</dbReference>
<dbReference type="STRING" id="555079.Toce_1405"/>
<evidence type="ECO:0000259" key="15">
    <source>
        <dbReference type="PROSITE" id="PS51880"/>
    </source>
</evidence>
<dbReference type="GO" id="GO:0000049">
    <property type="term" value="F:tRNA binding"/>
    <property type="evidence" value="ECO:0007669"/>
    <property type="project" value="UniProtKB-KW"/>
</dbReference>
<feature type="binding site" evidence="13">
    <location>
        <position position="336"/>
    </location>
    <ligand>
        <name>Zn(2+)</name>
        <dbReference type="ChEBI" id="CHEBI:29105"/>
        <note>catalytic</note>
    </ligand>
</feature>
<dbReference type="FunFam" id="3.30.980.10:FF:000005">
    <property type="entry name" value="Threonyl-tRNA synthetase, mitochondrial"/>
    <property type="match status" value="1"/>
</dbReference>
<keyword evidence="7 13" id="KW-0862">Zinc</keyword>
<comment type="subunit">
    <text evidence="13">Homodimer.</text>
</comment>
<keyword evidence="10 13" id="KW-0648">Protein biosynthesis</keyword>
<keyword evidence="5 13" id="KW-0479">Metal-binding</keyword>
<evidence type="ECO:0000256" key="11">
    <source>
        <dbReference type="ARBA" id="ARBA00023146"/>
    </source>
</evidence>
<comment type="caution">
    <text evidence="13">Lacks conserved residue(s) required for the propagation of feature annotation.</text>
</comment>
<dbReference type="Pfam" id="PF02824">
    <property type="entry name" value="TGS"/>
    <property type="match status" value="1"/>
</dbReference>
<dbReference type="OrthoDB" id="9802304at2"/>
<evidence type="ECO:0000313" key="17">
    <source>
        <dbReference type="Proteomes" id="UP000000272"/>
    </source>
</evidence>
<dbReference type="Pfam" id="PF00587">
    <property type="entry name" value="tRNA-synt_2b"/>
    <property type="match status" value="1"/>
</dbReference>
<accession>D9RXT6</accession>
<dbReference type="FunFam" id="3.30.930.10:FF:000002">
    <property type="entry name" value="Threonine--tRNA ligase"/>
    <property type="match status" value="1"/>
</dbReference>
<dbReference type="FunFam" id="3.30.54.20:FF:000002">
    <property type="entry name" value="Threonine--tRNA ligase"/>
    <property type="match status" value="1"/>
</dbReference>
<dbReference type="InterPro" id="IPR033728">
    <property type="entry name" value="ThrRS_core"/>
</dbReference>
<comment type="similarity">
    <text evidence="1 13">Belongs to the class-II aminoacyl-tRNA synthetase family.</text>
</comment>